<protein>
    <submittedName>
        <fullName evidence="7">LemA protein</fullName>
    </submittedName>
</protein>
<keyword evidence="3 6" id="KW-0812">Transmembrane</keyword>
<reference evidence="7 8" key="1">
    <citation type="submission" date="2020-08" db="EMBL/GenBank/DDBJ databases">
        <title>Genomic Encyclopedia of Type Strains, Phase IV (KMG-IV): sequencing the most valuable type-strain genomes for metagenomic binning, comparative biology and taxonomic classification.</title>
        <authorList>
            <person name="Goeker M."/>
        </authorList>
    </citation>
    <scope>NUCLEOTIDE SEQUENCE [LARGE SCALE GENOMIC DNA]</scope>
    <source>
        <strain evidence="7 8">DSM 103679</strain>
    </source>
</reference>
<dbReference type="Proteomes" id="UP000578697">
    <property type="component" value="Unassembled WGS sequence"/>
</dbReference>
<feature type="transmembrane region" description="Helical" evidence="6">
    <location>
        <begin position="7"/>
        <end position="26"/>
    </location>
</feature>
<keyword evidence="4 6" id="KW-1133">Transmembrane helix</keyword>
<evidence type="ECO:0000313" key="8">
    <source>
        <dbReference type="Proteomes" id="UP000578697"/>
    </source>
</evidence>
<evidence type="ECO:0000256" key="5">
    <source>
        <dbReference type="ARBA" id="ARBA00023136"/>
    </source>
</evidence>
<dbReference type="Gene3D" id="1.20.1440.20">
    <property type="entry name" value="LemA-like domain"/>
    <property type="match status" value="1"/>
</dbReference>
<name>A0A840SG18_9SPIR</name>
<dbReference type="PANTHER" id="PTHR34478">
    <property type="entry name" value="PROTEIN LEMA"/>
    <property type="match status" value="1"/>
</dbReference>
<sequence length="202" mass="22944">MKALTKKILITVGTIIAVIFIIYRFFAGTYNSIVAKDEGVSSQWAQVQNQYQRRMDLIPNLVSTVKGYASHESEVLTAVTEARSRAGGMVNIDSEALNDPETFKKYQQVQDSLSSSLQRLLMVTENYPELKANENFLALQSQLEGTENRISVERMRYNEAAKDYNVYIRQFPKSIIANMNGFRTKSYFEASQEAQSAPQIQF</sequence>
<dbReference type="GO" id="GO:0016020">
    <property type="term" value="C:membrane"/>
    <property type="evidence" value="ECO:0007669"/>
    <property type="project" value="UniProtKB-SubCell"/>
</dbReference>
<accession>A0A840SG18</accession>
<evidence type="ECO:0000256" key="3">
    <source>
        <dbReference type="ARBA" id="ARBA00022692"/>
    </source>
</evidence>
<comment type="similarity">
    <text evidence="2">Belongs to the LemA family.</text>
</comment>
<keyword evidence="5 6" id="KW-0472">Membrane</keyword>
<keyword evidence="8" id="KW-1185">Reference proteome</keyword>
<dbReference type="EMBL" id="JACHFR010000004">
    <property type="protein sequence ID" value="MBB5219834.1"/>
    <property type="molecule type" value="Genomic_DNA"/>
</dbReference>
<comment type="caution">
    <text evidence="7">The sequence shown here is derived from an EMBL/GenBank/DDBJ whole genome shotgun (WGS) entry which is preliminary data.</text>
</comment>
<dbReference type="RefSeq" id="WP_184653341.1">
    <property type="nucleotide sequence ID" value="NZ_JACHFR010000004.1"/>
</dbReference>
<organism evidence="7 8">
    <name type="scientific">Treponema rectale</name>
    <dbReference type="NCBI Taxonomy" id="744512"/>
    <lineage>
        <taxon>Bacteria</taxon>
        <taxon>Pseudomonadati</taxon>
        <taxon>Spirochaetota</taxon>
        <taxon>Spirochaetia</taxon>
        <taxon>Spirochaetales</taxon>
        <taxon>Treponemataceae</taxon>
        <taxon>Treponema</taxon>
    </lineage>
</organism>
<dbReference type="Pfam" id="PF04011">
    <property type="entry name" value="LemA"/>
    <property type="match status" value="1"/>
</dbReference>
<dbReference type="InterPro" id="IPR023353">
    <property type="entry name" value="LemA-like_dom_sf"/>
</dbReference>
<evidence type="ECO:0000313" key="7">
    <source>
        <dbReference type="EMBL" id="MBB5219834.1"/>
    </source>
</evidence>
<dbReference type="PANTHER" id="PTHR34478:SF2">
    <property type="entry name" value="MEMBRANE PROTEIN"/>
    <property type="match status" value="1"/>
</dbReference>
<evidence type="ECO:0000256" key="1">
    <source>
        <dbReference type="ARBA" id="ARBA00004167"/>
    </source>
</evidence>
<gene>
    <name evidence="7" type="ORF">HNP77_002223</name>
</gene>
<evidence type="ECO:0000256" key="2">
    <source>
        <dbReference type="ARBA" id="ARBA00008854"/>
    </source>
</evidence>
<dbReference type="InterPro" id="IPR007156">
    <property type="entry name" value="MamQ_LemA"/>
</dbReference>
<proteinExistence type="inferred from homology"/>
<dbReference type="AlphaFoldDB" id="A0A840SG18"/>
<evidence type="ECO:0000256" key="4">
    <source>
        <dbReference type="ARBA" id="ARBA00022989"/>
    </source>
</evidence>
<evidence type="ECO:0000256" key="6">
    <source>
        <dbReference type="SAM" id="Phobius"/>
    </source>
</evidence>
<comment type="subcellular location">
    <subcellularLocation>
        <location evidence="1">Membrane</location>
        <topology evidence="1">Single-pass membrane protein</topology>
    </subcellularLocation>
</comment>
<dbReference type="SUPFAM" id="SSF140478">
    <property type="entry name" value="LemA-like"/>
    <property type="match status" value="1"/>
</dbReference>